<evidence type="ECO:0000259" key="2">
    <source>
        <dbReference type="Pfam" id="PF20041"/>
    </source>
</evidence>
<keyword evidence="1" id="KW-0732">Signal</keyword>
<dbReference type="Proteomes" id="UP001168552">
    <property type="component" value="Unassembled WGS sequence"/>
</dbReference>
<feature type="domain" description="DUF6443" evidence="2">
    <location>
        <begin position="38"/>
        <end position="169"/>
    </location>
</feature>
<dbReference type="PANTHER" id="PTHR32305">
    <property type="match status" value="1"/>
</dbReference>
<feature type="chain" id="PRO_5045172906" evidence="1">
    <location>
        <begin position="21"/>
        <end position="1228"/>
    </location>
</feature>
<dbReference type="EMBL" id="JAUHJS010000003">
    <property type="protein sequence ID" value="MDN4165462.1"/>
    <property type="molecule type" value="Genomic_DNA"/>
</dbReference>
<comment type="caution">
    <text evidence="3">The sequence shown here is derived from an EMBL/GenBank/DDBJ whole genome shotgun (WGS) entry which is preliminary data.</text>
</comment>
<gene>
    <name evidence="3" type="ORF">QWY31_08120</name>
</gene>
<protein>
    <submittedName>
        <fullName evidence="3">DUF6443 domain-containing protein</fullName>
    </submittedName>
</protein>
<organism evidence="3 4">
    <name type="scientific">Shiella aurantiaca</name>
    <dbReference type="NCBI Taxonomy" id="3058365"/>
    <lineage>
        <taxon>Bacteria</taxon>
        <taxon>Pseudomonadati</taxon>
        <taxon>Bacteroidota</taxon>
        <taxon>Cytophagia</taxon>
        <taxon>Cytophagales</taxon>
        <taxon>Shiellaceae</taxon>
        <taxon>Shiella</taxon>
    </lineage>
</organism>
<reference evidence="3" key="1">
    <citation type="submission" date="2023-06" db="EMBL/GenBank/DDBJ databases">
        <title>Cytophagales bacterium Strain LB-30, isolated from soil.</title>
        <authorList>
            <person name="Liu B."/>
        </authorList>
    </citation>
    <scope>NUCLEOTIDE SEQUENCE</scope>
    <source>
        <strain evidence="3">LB-30</strain>
    </source>
</reference>
<feature type="signal peptide" evidence="1">
    <location>
        <begin position="1"/>
        <end position="20"/>
    </location>
</feature>
<dbReference type="InterPro" id="IPR022385">
    <property type="entry name" value="Rhs_assc_core"/>
</dbReference>
<dbReference type="NCBIfam" id="TIGR03696">
    <property type="entry name" value="Rhs_assc_core"/>
    <property type="match status" value="1"/>
</dbReference>
<sequence length="1228" mass="136794">MKNIALTFVLACLVTYSSWAQQSKLTTEVLLTGQTLESNIPSSHASKDVSHTYFDGLGRPLQSIAQEVTATTGTSQDIVSFYTYSQVSANPQTFLPYVKTNTLGSYQASAPTEQASFYSNAANGIATDASPKMETVYEKSPLGRVLESGGVGTEWQPGTGHTIRYAYRTNHANEVRLWSASGTSTSFYAQDALWVTEVTNENGNKSLVYQDKRGRTLLVKRQLDAIVPGEAALTDYEETHYVYDTYGRLKNMVPPQAISLMKAASNWNVALASVQELVYSFVYDEFGRLIEQKVPGMGWYYTVYDNFHRPILRQDANLRASNKWSFTKFDSYGRVAYEGILTNNTYNTRSSMQAYIASLNYEGAEPYFENRTTSSTFQYYSQQTKPNVTATEVMVYYYYDDHNVNFSGGANATFKSPAQFSDMPQLASSLLKGKLTAIKKRVVGTSTLLTEYYFYDKYGRNIQVIKNNYLNTASLSDTLSNQFDFSGKVLKTLQKQTVSGLTTTILRRFEYYNQGQLKAVFQKNNADTEQRVAYYNYNKLGQLAEKNLHYKGTGDVALAASYLQSVDYKFNIKGWLSAINSSALTAVAGESADIFGMELFYNTQAGLNTTNAPYYNGNISAVKWKTNDAASNTMPKRERSYRYAYDKHERLSSATYMAKGTSWNMESGAYNVENVRYDHNGNLKTMDRWTKENDVSARVKADALSYFYDSNNPNRIKYMEDAGVDNTGFKDANGSTLEYTYDGNGNLVSDLNKGLSFTYNELNKIKKATKDASNYIEYVYDASGARLQKKTVMGANTVVTTYLDGIVYENGALAWFGMPEGRVSKEGSALEYQYIMSDHQGNSRMMFRAKPSAPGILEVLQENHYDPYGLPLTGLAINTPIGGKDNEYLYNGPGEWEADLGLNIHNTYFRDYDPTIGRFNGVDPLAASFANESPYVYGGNNPISFNDPLGDQKVDVREGERESWVNDPFPNLAWAMDFHERGGGGGYGASTYRVGPGSSNHWSDAFRSFEGNVALMSPAVAYGFYGQNMTDAEKWGLANTLGHKVRFDVEYKEEGEWVEAGGYIRPKFAPELRILGIEEQNGGDGPGFWDDNGALHEAMIAINEWNPLAVAVNSIKAMATGTDINGRAVSNGQATFNLATVIPIFKLGKVVNVLGSTGRVIAANLTEQLAMQEIMSNPAMGRVIMEGMTDPRWNGWSKMAWNNAGVEIHYVAKFENGVLKYVDDFKFK</sequence>
<keyword evidence="4" id="KW-1185">Reference proteome</keyword>
<dbReference type="NCBIfam" id="TIGR01643">
    <property type="entry name" value="YD_repeat_2x"/>
    <property type="match status" value="1"/>
</dbReference>
<dbReference type="InterPro" id="IPR006530">
    <property type="entry name" value="YD"/>
</dbReference>
<dbReference type="Pfam" id="PF20041">
    <property type="entry name" value="DUF6443"/>
    <property type="match status" value="1"/>
</dbReference>
<dbReference type="Gene3D" id="2.180.10.10">
    <property type="entry name" value="RHS repeat-associated core"/>
    <property type="match status" value="1"/>
</dbReference>
<dbReference type="InterPro" id="IPR050708">
    <property type="entry name" value="T6SS_VgrG/RHS"/>
</dbReference>
<evidence type="ECO:0000313" key="4">
    <source>
        <dbReference type="Proteomes" id="UP001168552"/>
    </source>
</evidence>
<proteinExistence type="predicted"/>
<name>A0ABT8F4S3_9BACT</name>
<evidence type="ECO:0000313" key="3">
    <source>
        <dbReference type="EMBL" id="MDN4165462.1"/>
    </source>
</evidence>
<dbReference type="InterPro" id="IPR045619">
    <property type="entry name" value="DUF6443"/>
</dbReference>
<evidence type="ECO:0000256" key="1">
    <source>
        <dbReference type="SAM" id="SignalP"/>
    </source>
</evidence>
<accession>A0ABT8F4S3</accession>
<dbReference type="PANTHER" id="PTHR32305:SF15">
    <property type="entry name" value="PROTEIN RHSA-RELATED"/>
    <property type="match status" value="1"/>
</dbReference>